<organism evidence="1 2">
    <name type="scientific">Aspergillus ruber (strain CBS 135680)</name>
    <dbReference type="NCBI Taxonomy" id="1388766"/>
    <lineage>
        <taxon>Eukaryota</taxon>
        <taxon>Fungi</taxon>
        <taxon>Dikarya</taxon>
        <taxon>Ascomycota</taxon>
        <taxon>Pezizomycotina</taxon>
        <taxon>Eurotiomycetes</taxon>
        <taxon>Eurotiomycetidae</taxon>
        <taxon>Eurotiales</taxon>
        <taxon>Aspergillaceae</taxon>
        <taxon>Aspergillus</taxon>
        <taxon>Aspergillus subgen. Aspergillus</taxon>
    </lineage>
</organism>
<protein>
    <submittedName>
        <fullName evidence="1">Uncharacterized protein</fullName>
    </submittedName>
</protein>
<evidence type="ECO:0000313" key="2">
    <source>
        <dbReference type="Proteomes" id="UP000019804"/>
    </source>
</evidence>
<accession>A0A017S8N0</accession>
<dbReference type="RefSeq" id="XP_040636834.1">
    <property type="nucleotide sequence ID" value="XM_040782506.1"/>
</dbReference>
<name>A0A017S8N0_ASPRC</name>
<evidence type="ECO:0000313" key="1">
    <source>
        <dbReference type="EMBL" id="EYE93146.1"/>
    </source>
</evidence>
<dbReference type="OrthoDB" id="4479040at2759"/>
<reference evidence="2" key="1">
    <citation type="journal article" date="2014" name="Nat. Commun.">
        <title>Genomic adaptations of the halophilic Dead Sea filamentous fungus Eurotium rubrum.</title>
        <authorList>
            <person name="Kis-Papo T."/>
            <person name="Weig A.R."/>
            <person name="Riley R."/>
            <person name="Persoh D."/>
            <person name="Salamov A."/>
            <person name="Sun H."/>
            <person name="Lipzen A."/>
            <person name="Wasser S.P."/>
            <person name="Rambold G."/>
            <person name="Grigoriev I.V."/>
            <person name="Nevo E."/>
        </authorList>
    </citation>
    <scope>NUCLEOTIDE SEQUENCE [LARGE SCALE GENOMIC DNA]</scope>
    <source>
        <strain evidence="2">CBS 135680</strain>
    </source>
</reference>
<dbReference type="HOGENOM" id="CLU_1255744_0_0_1"/>
<dbReference type="AlphaFoldDB" id="A0A017S8N0"/>
<dbReference type="EMBL" id="KK088433">
    <property type="protein sequence ID" value="EYE93146.1"/>
    <property type="molecule type" value="Genomic_DNA"/>
</dbReference>
<gene>
    <name evidence="1" type="ORF">EURHEDRAFT_414717</name>
</gene>
<proteinExistence type="predicted"/>
<dbReference type="GeneID" id="63697630"/>
<dbReference type="Proteomes" id="UP000019804">
    <property type="component" value="Unassembled WGS sequence"/>
</dbReference>
<keyword evidence="2" id="KW-1185">Reference proteome</keyword>
<sequence>MQHFQQQLSAVVGVAQYHYILFPNLCQLAQSVFPLRTISSSCLPEDNSSISLELYLSGWKSLFFCATWCLLTCSRLWFLWLVFPPVDPGYVPLESPASQDWVEAISYVQEQFSDQRRLLACLRIYFYDLDAKEENIQNTVAVQKRIILSLSRLGKNGIIDRCFVFNSWHQLLNDLLMIEQSLKRQIMDVTTGIIVSSRRETSKGRVNGLSTISILMKRHP</sequence>